<keyword evidence="2" id="KW-1185">Reference proteome</keyword>
<evidence type="ECO:0000313" key="1">
    <source>
        <dbReference type="EMBL" id="MDR6867057.1"/>
    </source>
</evidence>
<dbReference type="EMBL" id="JAVDUM010000006">
    <property type="protein sequence ID" value="MDR6867057.1"/>
    <property type="molecule type" value="Genomic_DNA"/>
</dbReference>
<reference evidence="1 2" key="1">
    <citation type="submission" date="2023-07" db="EMBL/GenBank/DDBJ databases">
        <title>Sorghum-associated microbial communities from plants grown in Nebraska, USA.</title>
        <authorList>
            <person name="Schachtman D."/>
        </authorList>
    </citation>
    <scope>NUCLEOTIDE SEQUENCE [LARGE SCALE GENOMIC DNA]</scope>
    <source>
        <strain evidence="1 2">2980</strain>
    </source>
</reference>
<dbReference type="Proteomes" id="UP001259347">
    <property type="component" value="Unassembled WGS sequence"/>
</dbReference>
<accession>A0ABU1SBS1</accession>
<gene>
    <name evidence="1" type="ORF">J2Y69_001656</name>
</gene>
<sequence>MSPITGTTGAHLHDQIDDLVVQTYRGRASVRVEAEETVR</sequence>
<name>A0ABU1SBS1_9MICO</name>
<comment type="caution">
    <text evidence="1">The sequence shown here is derived from an EMBL/GenBank/DDBJ whole genome shotgun (WGS) entry which is preliminary data.</text>
</comment>
<organism evidence="1 2">
    <name type="scientific">Microbacterium resistens</name>
    <dbReference type="NCBI Taxonomy" id="156977"/>
    <lineage>
        <taxon>Bacteria</taxon>
        <taxon>Bacillati</taxon>
        <taxon>Actinomycetota</taxon>
        <taxon>Actinomycetes</taxon>
        <taxon>Micrococcales</taxon>
        <taxon>Microbacteriaceae</taxon>
        <taxon>Microbacterium</taxon>
    </lineage>
</organism>
<proteinExistence type="predicted"/>
<protein>
    <submittedName>
        <fullName evidence="1">Uncharacterized protein</fullName>
    </submittedName>
</protein>
<evidence type="ECO:0000313" key="2">
    <source>
        <dbReference type="Proteomes" id="UP001259347"/>
    </source>
</evidence>